<evidence type="ECO:0000313" key="10">
    <source>
        <dbReference type="Proteomes" id="UP000694867"/>
    </source>
</evidence>
<reference evidence="11" key="1">
    <citation type="submission" date="2025-08" db="UniProtKB">
        <authorList>
            <consortium name="RefSeq"/>
        </authorList>
    </citation>
    <scope>IDENTIFICATION</scope>
</reference>
<dbReference type="GeneID" id="100898750"/>
<dbReference type="PROSITE" id="PS50297">
    <property type="entry name" value="ANK_REP_REGION"/>
    <property type="match status" value="3"/>
</dbReference>
<evidence type="ECO:0000256" key="5">
    <source>
        <dbReference type="ARBA" id="ARBA00023298"/>
    </source>
</evidence>
<dbReference type="InterPro" id="IPR013761">
    <property type="entry name" value="SAM/pointed_sf"/>
</dbReference>
<keyword evidence="6" id="KW-0040">ANK repeat</keyword>
<dbReference type="Proteomes" id="UP000694867">
    <property type="component" value="Unplaced"/>
</dbReference>
<dbReference type="Pfam" id="PF00536">
    <property type="entry name" value="SAM_1"/>
    <property type="match status" value="1"/>
</dbReference>
<dbReference type="AlphaFoldDB" id="A0AAJ6VYD4"/>
<dbReference type="GO" id="GO:0006887">
    <property type="term" value="P:exocytosis"/>
    <property type="evidence" value="ECO:0007669"/>
    <property type="project" value="UniProtKB-KW"/>
</dbReference>
<keyword evidence="4" id="KW-0638">Presynaptic neurotoxin</keyword>
<organism evidence="10 11">
    <name type="scientific">Galendromus occidentalis</name>
    <name type="common">western predatory mite</name>
    <dbReference type="NCBI Taxonomy" id="34638"/>
    <lineage>
        <taxon>Eukaryota</taxon>
        <taxon>Metazoa</taxon>
        <taxon>Ecdysozoa</taxon>
        <taxon>Arthropoda</taxon>
        <taxon>Chelicerata</taxon>
        <taxon>Arachnida</taxon>
        <taxon>Acari</taxon>
        <taxon>Parasitiformes</taxon>
        <taxon>Mesostigmata</taxon>
        <taxon>Gamasina</taxon>
        <taxon>Phytoseioidea</taxon>
        <taxon>Phytoseiidae</taxon>
        <taxon>Typhlodrominae</taxon>
        <taxon>Galendromus</taxon>
    </lineage>
</organism>
<dbReference type="Gene3D" id="1.10.150.50">
    <property type="entry name" value="Transcription Factor, Ets-1"/>
    <property type="match status" value="1"/>
</dbReference>
<dbReference type="Gene3D" id="1.25.40.20">
    <property type="entry name" value="Ankyrin repeat-containing domain"/>
    <property type="match status" value="1"/>
</dbReference>
<feature type="repeat" description="ANK" evidence="6">
    <location>
        <begin position="210"/>
        <end position="242"/>
    </location>
</feature>
<dbReference type="SUPFAM" id="SSF47769">
    <property type="entry name" value="SAM/Pointed domain"/>
    <property type="match status" value="1"/>
</dbReference>
<feature type="domain" description="SAM" evidence="9">
    <location>
        <begin position="318"/>
        <end position="381"/>
    </location>
</feature>
<feature type="compositionally biased region" description="Polar residues" evidence="7">
    <location>
        <begin position="26"/>
        <end position="51"/>
    </location>
</feature>
<dbReference type="InterPro" id="IPR036770">
    <property type="entry name" value="Ankyrin_rpt-contain_sf"/>
</dbReference>
<dbReference type="SMART" id="SM00248">
    <property type="entry name" value="ANK"/>
    <property type="match status" value="5"/>
</dbReference>
<keyword evidence="8" id="KW-0812">Transmembrane</keyword>
<dbReference type="InterPro" id="IPR002110">
    <property type="entry name" value="Ankyrin_rpt"/>
</dbReference>
<feature type="compositionally biased region" description="Basic and acidic residues" evidence="7">
    <location>
        <begin position="65"/>
        <end position="74"/>
    </location>
</feature>
<feature type="repeat" description="ANK" evidence="6">
    <location>
        <begin position="177"/>
        <end position="209"/>
    </location>
</feature>
<dbReference type="PANTHER" id="PTHR24157">
    <property type="entry name" value="ANKYRIN REPEAT, SAM AND BASIC LEUCINE ZIPPER DOMAIN-CONTAINING PROTEIN 1"/>
    <property type="match status" value="1"/>
</dbReference>
<dbReference type="InterPro" id="IPR001660">
    <property type="entry name" value="SAM"/>
</dbReference>
<evidence type="ECO:0000256" key="8">
    <source>
        <dbReference type="SAM" id="Phobius"/>
    </source>
</evidence>
<dbReference type="Pfam" id="PF12796">
    <property type="entry name" value="Ank_2"/>
    <property type="match status" value="2"/>
</dbReference>
<dbReference type="GO" id="GO:0071546">
    <property type="term" value="C:pi-body"/>
    <property type="evidence" value="ECO:0007669"/>
    <property type="project" value="TreeGrafter"/>
</dbReference>
<protein>
    <submittedName>
        <fullName evidence="11">Ankyrin repeat, SAM and basic leucine zipper domain-containing protein 1</fullName>
    </submittedName>
</protein>
<evidence type="ECO:0000256" key="2">
    <source>
        <dbReference type="ARBA" id="ARBA00022483"/>
    </source>
</evidence>
<dbReference type="PROSITE" id="PS50088">
    <property type="entry name" value="ANK_REPEAT"/>
    <property type="match status" value="3"/>
</dbReference>
<evidence type="ECO:0000256" key="6">
    <source>
        <dbReference type="PROSITE-ProRule" id="PRU00023"/>
    </source>
</evidence>
<dbReference type="KEGG" id="goe:100898750"/>
<gene>
    <name evidence="11" type="primary">LOC100898750</name>
</gene>
<name>A0AAJ6VYD4_9ACAR</name>
<keyword evidence="3" id="KW-1052">Target cell membrane</keyword>
<evidence type="ECO:0000256" key="7">
    <source>
        <dbReference type="SAM" id="MobiDB-lite"/>
    </source>
</evidence>
<keyword evidence="8" id="KW-0472">Membrane</keyword>
<feature type="region of interest" description="Disordered" evidence="7">
    <location>
        <begin position="26"/>
        <end position="74"/>
    </location>
</feature>
<sequence length="513" mass="57232">MAESETALSDLSEEDIQFPVQTLRRTVSQESGISTLSGVSYQPPERTSTPTGYDGRSSMGPETPSRSHDHRGVSADEVRVAIMKGRLDTVRELYLAGIDINSMLNGGWTALMYACSYGEDEIVKYLVDNGADAHSHKDMFTALMAACASRRDCEPRLLQCCEYLLEYGADVNAAERHLMTPLMFASRENRPNIVAFLLENGADINAKDCRHWTPLCIAAYAGNISVLNLLLNHGADPNKVTLKGHTAFDIAEVNGKRIVADVLKRVTRIAPAPPRSPMPPKLETVAEESLELKTIPLNNNAIPLKPKQHTRQIVNKVDQNDDLYLFLAGIDLLDYLPLLREHKIDFQVLLLLEDSDFEKLGITELGIRKKLCAGILEIHKQPWTKDSLAKLPSRLTCHDVKNMLENLTSHVVYMKTSISFMLREVKNDATVLEKGVQDTGGIQALLLEHESLLRAEKDLQTECESLQKYLQSVSGCSQYNYIRYGSPRDSGYLGIFLSFLIGTGMLFVVKRMF</sequence>
<keyword evidence="10" id="KW-1185">Reference proteome</keyword>
<keyword evidence="2" id="KW-0268">Exocytosis</keyword>
<evidence type="ECO:0000256" key="1">
    <source>
        <dbReference type="ARBA" id="ARBA00004175"/>
    </source>
</evidence>
<keyword evidence="5" id="KW-1053">Target membrane</keyword>
<keyword evidence="4" id="KW-0800">Toxin</keyword>
<dbReference type="PRINTS" id="PR01415">
    <property type="entry name" value="ANKYRIN"/>
</dbReference>
<comment type="subcellular location">
    <subcellularLocation>
        <location evidence="1">Target cell membrane</location>
    </subcellularLocation>
</comment>
<accession>A0AAJ6VYD4</accession>
<dbReference type="GO" id="GO:0044231">
    <property type="term" value="C:host cell presynaptic membrane"/>
    <property type="evidence" value="ECO:0007669"/>
    <property type="project" value="UniProtKB-KW"/>
</dbReference>
<proteinExistence type="predicted"/>
<evidence type="ECO:0000313" key="11">
    <source>
        <dbReference type="RefSeq" id="XP_003743460.1"/>
    </source>
</evidence>
<dbReference type="RefSeq" id="XP_003743460.1">
    <property type="nucleotide sequence ID" value="XM_003743412.2"/>
</dbReference>
<evidence type="ECO:0000256" key="3">
    <source>
        <dbReference type="ARBA" id="ARBA00022537"/>
    </source>
</evidence>
<evidence type="ECO:0000259" key="9">
    <source>
        <dbReference type="PROSITE" id="PS50105"/>
    </source>
</evidence>
<feature type="transmembrane region" description="Helical" evidence="8">
    <location>
        <begin position="491"/>
        <end position="509"/>
    </location>
</feature>
<feature type="repeat" description="ANK" evidence="6">
    <location>
        <begin position="106"/>
        <end position="138"/>
    </location>
</feature>
<dbReference type="PROSITE" id="PS50105">
    <property type="entry name" value="SAM_DOMAIN"/>
    <property type="match status" value="1"/>
</dbReference>
<dbReference type="SUPFAM" id="SSF48403">
    <property type="entry name" value="Ankyrin repeat"/>
    <property type="match status" value="1"/>
</dbReference>
<dbReference type="GO" id="GO:0044218">
    <property type="term" value="C:other organism cell membrane"/>
    <property type="evidence" value="ECO:0007669"/>
    <property type="project" value="UniProtKB-KW"/>
</dbReference>
<evidence type="ECO:0000256" key="4">
    <source>
        <dbReference type="ARBA" id="ARBA00023028"/>
    </source>
</evidence>
<dbReference type="SMART" id="SM00454">
    <property type="entry name" value="SAM"/>
    <property type="match status" value="1"/>
</dbReference>
<dbReference type="PANTHER" id="PTHR24157:SF3">
    <property type="entry name" value="ANKYRIN REPEAT, SAM AND BASIC LEUCINE ZIPPER DOMAIN-CONTAINING PROTEIN 1"/>
    <property type="match status" value="1"/>
</dbReference>
<keyword evidence="8" id="KW-1133">Transmembrane helix</keyword>
<keyword evidence="4" id="KW-0528">Neurotoxin</keyword>